<dbReference type="InterPro" id="IPR012808">
    <property type="entry name" value="CHP02453"/>
</dbReference>
<evidence type="ECO:0000313" key="1">
    <source>
        <dbReference type="EMBL" id="SEG37523.1"/>
    </source>
</evidence>
<dbReference type="PIRSF" id="PIRSF028451">
    <property type="entry name" value="UCP028451"/>
    <property type="match status" value="1"/>
</dbReference>
<evidence type="ECO:0000313" key="2">
    <source>
        <dbReference type="Proteomes" id="UP000236738"/>
    </source>
</evidence>
<dbReference type="PANTHER" id="PTHR36452:SF1">
    <property type="entry name" value="DUF2461 DOMAIN-CONTAINING PROTEIN"/>
    <property type="match status" value="1"/>
</dbReference>
<reference evidence="2" key="1">
    <citation type="submission" date="2016-10" db="EMBL/GenBank/DDBJ databases">
        <authorList>
            <person name="Varghese N."/>
            <person name="Submissions S."/>
        </authorList>
    </citation>
    <scope>NUCLEOTIDE SEQUENCE [LARGE SCALE GENOMIC DNA]</scope>
    <source>
        <strain evidence="2">DSM 21580</strain>
    </source>
</reference>
<dbReference type="AlphaFoldDB" id="A0A1H5ZLU1"/>
<gene>
    <name evidence="1" type="ORF">SAMN05421847_2098</name>
</gene>
<sequence length="222" mass="25917">MQNSISQKTFDFLQNLSQNNNREWFNENKNLYLEAQENVLLFLEKLIEDISEFDDDILKIDAKKSLFRIYRDVRFSLDKSPYKTHFGAALGFGKGGKFSGYYLHIAPGNSFLAGGIYQPEKEILKKIRTNISNNPDDFLKIIEDKNFKKQFSELSQEDKLKRIPQGFEKEDPMEDFLKLKNFIVKYSLKDENLMGTSSIKNLAKICQKMKPLNDFIENSILK</sequence>
<dbReference type="RefSeq" id="WP_103913982.1">
    <property type="nucleotide sequence ID" value="NZ_FNUS01000005.1"/>
</dbReference>
<dbReference type="InterPro" id="IPR015996">
    <property type="entry name" value="UCP028451"/>
</dbReference>
<accession>A0A1H5ZLU1</accession>
<proteinExistence type="predicted"/>
<keyword evidence="2" id="KW-1185">Reference proteome</keyword>
<dbReference type="PANTHER" id="PTHR36452">
    <property type="entry name" value="CHROMOSOME 12, WHOLE GENOME SHOTGUN SEQUENCE"/>
    <property type="match status" value="1"/>
</dbReference>
<organism evidence="1 2">
    <name type="scientific">Halpernia humi</name>
    <dbReference type="NCBI Taxonomy" id="493375"/>
    <lineage>
        <taxon>Bacteria</taxon>
        <taxon>Pseudomonadati</taxon>
        <taxon>Bacteroidota</taxon>
        <taxon>Flavobacteriia</taxon>
        <taxon>Flavobacteriales</taxon>
        <taxon>Weeksellaceae</taxon>
        <taxon>Chryseobacterium group</taxon>
        <taxon>Halpernia</taxon>
    </lineage>
</organism>
<dbReference type="EMBL" id="FNUS01000005">
    <property type="protein sequence ID" value="SEG37523.1"/>
    <property type="molecule type" value="Genomic_DNA"/>
</dbReference>
<dbReference type="Proteomes" id="UP000236738">
    <property type="component" value="Unassembled WGS sequence"/>
</dbReference>
<dbReference type="OrthoDB" id="9794241at2"/>
<name>A0A1H5ZLU1_9FLAO</name>
<protein>
    <submittedName>
        <fullName evidence="1">TIGR02453 family protein</fullName>
    </submittedName>
</protein>
<dbReference type="NCBIfam" id="TIGR02453">
    <property type="entry name" value="TIGR02453 family protein"/>
    <property type="match status" value="1"/>
</dbReference>
<dbReference type="Pfam" id="PF09365">
    <property type="entry name" value="DUF2461"/>
    <property type="match status" value="1"/>
</dbReference>